<dbReference type="EMBL" id="JABXWR010000001">
    <property type="protein sequence ID" value="NVO67477.1"/>
    <property type="molecule type" value="Genomic_DNA"/>
</dbReference>
<dbReference type="RefSeq" id="WP_176789064.1">
    <property type="nucleotide sequence ID" value="NZ_JABXWR010000001.1"/>
</dbReference>
<keyword evidence="2" id="KW-1185">Reference proteome</keyword>
<dbReference type="Proteomes" id="UP000570823">
    <property type="component" value="Unassembled WGS sequence"/>
</dbReference>
<evidence type="ECO:0000313" key="2">
    <source>
        <dbReference type="Proteomes" id="UP000570823"/>
    </source>
</evidence>
<dbReference type="InterPro" id="IPR014846">
    <property type="entry name" value="DUF1786_pyruvate_format-lyase"/>
</dbReference>
<accession>A0A7K4HR17</accession>
<gene>
    <name evidence="1" type="ORF">HWN36_09205</name>
</gene>
<dbReference type="AlphaFoldDB" id="A0A7K4HR17"/>
<reference evidence="1 2" key="1">
    <citation type="submission" date="2020-06" db="EMBL/GenBank/DDBJ databases">
        <title>Methanofollis fontis sp. nov., a methanogen isolated from marine sediments near a cold seep at Four-Way Closure Ridge offshore southwestern Taiwan.</title>
        <authorList>
            <person name="Chen S.-C."/>
            <person name="Teng N.-H."/>
            <person name="Lin Y.-S."/>
            <person name="Lai M.-C."/>
            <person name="Chen H.-H."/>
            <person name="Wang C.-C."/>
        </authorList>
    </citation>
    <scope>NUCLEOTIDE SEQUENCE [LARGE SCALE GENOMIC DNA]</scope>
    <source>
        <strain evidence="1 2">DSM 2702</strain>
    </source>
</reference>
<dbReference type="Pfam" id="PF08735">
    <property type="entry name" value="DUF1786"/>
    <property type="match status" value="1"/>
</dbReference>
<organism evidence="1 2">
    <name type="scientific">Methanofollis tationis</name>
    <dbReference type="NCBI Taxonomy" id="81417"/>
    <lineage>
        <taxon>Archaea</taxon>
        <taxon>Methanobacteriati</taxon>
        <taxon>Methanobacteriota</taxon>
        <taxon>Stenosarchaea group</taxon>
        <taxon>Methanomicrobia</taxon>
        <taxon>Methanomicrobiales</taxon>
        <taxon>Methanomicrobiaceae</taxon>
        <taxon>Methanofollis</taxon>
    </lineage>
</organism>
<proteinExistence type="predicted"/>
<sequence>MGDGRILAIDIGRGTQDVLVYDPAQSIENSTKLVLPSPTVVVGRAIRGAAAAGRPVHLEGSCMGGGGSVAAVRGALAAGLRVTATPSAALTIHDDPERVRALGVVITEDAPNGAAVVQTGDYMEGELRAALSLFGVEYPGQVAIAVQDHGFSPHISNRVHRFAVFTSLLEAGDWDLFALAPDPPHPSMSRMRAVLAAAPGALLTDTGPAAAIGALLDPWVADRVEDGITLVNAGNGHTLCFTLRGSRVCGIFEHHTAALDTERLTGYIRKLQAGTLTNAEVFDDGGHGAAVREAVGKTPVAVTGPNRQRLLPGAWQAAPCGDMMLTGCFGLIEIWKRRKAGFV</sequence>
<dbReference type="OrthoDB" id="51532at2157"/>
<name>A0A7K4HR17_9EURY</name>
<comment type="caution">
    <text evidence="1">The sequence shown here is derived from an EMBL/GenBank/DDBJ whole genome shotgun (WGS) entry which is preliminary data.</text>
</comment>
<evidence type="ECO:0000313" key="1">
    <source>
        <dbReference type="EMBL" id="NVO67477.1"/>
    </source>
</evidence>
<protein>
    <submittedName>
        <fullName evidence="1">DUF1786 domain-containing protein</fullName>
    </submittedName>
</protein>